<evidence type="ECO:0000259" key="9">
    <source>
        <dbReference type="PROSITE" id="PS50048"/>
    </source>
</evidence>
<evidence type="ECO:0000256" key="4">
    <source>
        <dbReference type="ARBA" id="ARBA00023015"/>
    </source>
</evidence>
<evidence type="ECO:0000256" key="5">
    <source>
        <dbReference type="ARBA" id="ARBA00023125"/>
    </source>
</evidence>
<protein>
    <recommendedName>
        <fullName evidence="9">Zn(2)-C6 fungal-type domain-containing protein</fullName>
    </recommendedName>
</protein>
<dbReference type="EMBL" id="QZAN01000029">
    <property type="protein sequence ID" value="THW63330.1"/>
    <property type="molecule type" value="Genomic_DNA"/>
</dbReference>
<keyword evidence="3" id="KW-0862">Zinc</keyword>
<evidence type="ECO:0000313" key="10">
    <source>
        <dbReference type="EMBL" id="THW63330.1"/>
    </source>
</evidence>
<keyword evidence="2" id="KW-0479">Metal-binding</keyword>
<proteinExistence type="predicted"/>
<dbReference type="CDD" id="cd00067">
    <property type="entry name" value="GAL4"/>
    <property type="match status" value="1"/>
</dbReference>
<organism evidence="10 11">
    <name type="scientific">Aureobasidium pullulans</name>
    <name type="common">Black yeast</name>
    <name type="synonym">Pullularia pullulans</name>
    <dbReference type="NCBI Taxonomy" id="5580"/>
    <lineage>
        <taxon>Eukaryota</taxon>
        <taxon>Fungi</taxon>
        <taxon>Dikarya</taxon>
        <taxon>Ascomycota</taxon>
        <taxon>Pezizomycotina</taxon>
        <taxon>Dothideomycetes</taxon>
        <taxon>Dothideomycetidae</taxon>
        <taxon>Dothideales</taxon>
        <taxon>Saccotheciaceae</taxon>
        <taxon>Aureobasidium</taxon>
    </lineage>
</organism>
<dbReference type="InterPro" id="IPR001138">
    <property type="entry name" value="Zn2Cys6_DnaBD"/>
</dbReference>
<dbReference type="PROSITE" id="PS00463">
    <property type="entry name" value="ZN2_CY6_FUNGAL_1"/>
    <property type="match status" value="1"/>
</dbReference>
<sequence>MSREDHQSFTPAVDPYLPNTISQLGNPSGDSTASPSRSLGSTRKRAPLASVACQDCRRRKTKCDGKKPACSNCTKRGVTACTYDLEPNQSRVAAYKQKIEQQVATIKALEEEIQMLKNPSSRTEAPVGASEYETFQSSSKHSGGVPMRFLLNPAPEPNRLSSGHSLDGPGLPAPEPAPPPLAERIRRDAEHLDRVRTLEEEIHLMKQLMSFTNGLVDRDKANQMAREIEVHGISDPLLHEAQHLFASQVWRSPLANLQNKAKAEYQQSPGRAAESSRPIP</sequence>
<feature type="region of interest" description="Disordered" evidence="8">
    <location>
        <begin position="117"/>
        <end position="181"/>
    </location>
</feature>
<evidence type="ECO:0000256" key="2">
    <source>
        <dbReference type="ARBA" id="ARBA00022723"/>
    </source>
</evidence>
<dbReference type="GO" id="GO:0000981">
    <property type="term" value="F:DNA-binding transcription factor activity, RNA polymerase II-specific"/>
    <property type="evidence" value="ECO:0007669"/>
    <property type="project" value="InterPro"/>
</dbReference>
<comment type="subcellular location">
    <subcellularLocation>
        <location evidence="1">Nucleus</location>
    </subcellularLocation>
</comment>
<dbReference type="GO" id="GO:0003677">
    <property type="term" value="F:DNA binding"/>
    <property type="evidence" value="ECO:0007669"/>
    <property type="project" value="UniProtKB-KW"/>
</dbReference>
<dbReference type="SUPFAM" id="SSF57701">
    <property type="entry name" value="Zn2/Cys6 DNA-binding domain"/>
    <property type="match status" value="1"/>
</dbReference>
<dbReference type="PANTHER" id="PTHR31313">
    <property type="entry name" value="TY1 ENHANCER ACTIVATOR"/>
    <property type="match status" value="1"/>
</dbReference>
<evidence type="ECO:0000313" key="11">
    <source>
        <dbReference type="Proteomes" id="UP000310421"/>
    </source>
</evidence>
<evidence type="ECO:0000256" key="8">
    <source>
        <dbReference type="SAM" id="MobiDB-lite"/>
    </source>
</evidence>
<evidence type="ECO:0000256" key="6">
    <source>
        <dbReference type="ARBA" id="ARBA00023163"/>
    </source>
</evidence>
<dbReference type="AlphaFoldDB" id="A0A4S8ZE79"/>
<dbReference type="GO" id="GO:0005634">
    <property type="term" value="C:nucleus"/>
    <property type="evidence" value="ECO:0007669"/>
    <property type="project" value="UniProtKB-SubCell"/>
</dbReference>
<feature type="compositionally biased region" description="Polar residues" evidence="8">
    <location>
        <begin position="19"/>
        <end position="41"/>
    </location>
</feature>
<dbReference type="InterPro" id="IPR036864">
    <property type="entry name" value="Zn2-C6_fun-type_DNA-bd_sf"/>
</dbReference>
<feature type="compositionally biased region" description="Pro residues" evidence="8">
    <location>
        <begin position="171"/>
        <end position="181"/>
    </location>
</feature>
<feature type="domain" description="Zn(2)-C6 fungal-type" evidence="9">
    <location>
        <begin position="52"/>
        <end position="83"/>
    </location>
</feature>
<feature type="region of interest" description="Disordered" evidence="8">
    <location>
        <begin position="259"/>
        <end position="280"/>
    </location>
</feature>
<dbReference type="SMART" id="SM00066">
    <property type="entry name" value="GAL4"/>
    <property type="match status" value="1"/>
</dbReference>
<gene>
    <name evidence="10" type="ORF">D6D20_03676</name>
</gene>
<keyword evidence="5" id="KW-0238">DNA-binding</keyword>
<name>A0A4S8ZE79_AURPU</name>
<evidence type="ECO:0000256" key="3">
    <source>
        <dbReference type="ARBA" id="ARBA00022833"/>
    </source>
</evidence>
<reference evidence="10 11" key="1">
    <citation type="submission" date="2018-10" db="EMBL/GenBank/DDBJ databases">
        <title>Fifty Aureobasidium pullulans genomes reveal a recombining polyextremotolerant generalist.</title>
        <authorList>
            <person name="Gostincar C."/>
            <person name="Turk M."/>
            <person name="Zajc J."/>
            <person name="Gunde-Cimerman N."/>
        </authorList>
    </citation>
    <scope>NUCLEOTIDE SEQUENCE [LARGE SCALE GENOMIC DNA]</scope>
    <source>
        <strain evidence="10 11">EXF-10751</strain>
    </source>
</reference>
<keyword evidence="7" id="KW-0539">Nucleus</keyword>
<dbReference type="GO" id="GO:0008270">
    <property type="term" value="F:zinc ion binding"/>
    <property type="evidence" value="ECO:0007669"/>
    <property type="project" value="InterPro"/>
</dbReference>
<evidence type="ECO:0000256" key="7">
    <source>
        <dbReference type="ARBA" id="ARBA00023242"/>
    </source>
</evidence>
<dbReference type="Proteomes" id="UP000310421">
    <property type="component" value="Unassembled WGS sequence"/>
</dbReference>
<feature type="region of interest" description="Disordered" evidence="8">
    <location>
        <begin position="1"/>
        <end position="46"/>
    </location>
</feature>
<dbReference type="PANTHER" id="PTHR31313:SF81">
    <property type="entry name" value="TY1 ENHANCER ACTIVATOR"/>
    <property type="match status" value="1"/>
</dbReference>
<accession>A0A4S8ZE79</accession>
<dbReference type="InterPro" id="IPR051615">
    <property type="entry name" value="Transcr_Regulatory_Elem"/>
</dbReference>
<dbReference type="Gene3D" id="4.10.240.10">
    <property type="entry name" value="Zn(2)-C6 fungal-type DNA-binding domain"/>
    <property type="match status" value="1"/>
</dbReference>
<keyword evidence="4" id="KW-0805">Transcription regulation</keyword>
<feature type="compositionally biased region" description="Polar residues" evidence="8">
    <location>
        <begin position="259"/>
        <end position="269"/>
    </location>
</feature>
<evidence type="ECO:0000256" key="1">
    <source>
        <dbReference type="ARBA" id="ARBA00004123"/>
    </source>
</evidence>
<dbReference type="PROSITE" id="PS50048">
    <property type="entry name" value="ZN2_CY6_FUNGAL_2"/>
    <property type="match status" value="1"/>
</dbReference>
<comment type="caution">
    <text evidence="10">The sequence shown here is derived from an EMBL/GenBank/DDBJ whole genome shotgun (WGS) entry which is preliminary data.</text>
</comment>
<dbReference type="Pfam" id="PF00172">
    <property type="entry name" value="Zn_clus"/>
    <property type="match status" value="1"/>
</dbReference>
<keyword evidence="6" id="KW-0804">Transcription</keyword>